<feature type="transmembrane region" description="Helical" evidence="1">
    <location>
        <begin position="112"/>
        <end position="134"/>
    </location>
</feature>
<evidence type="ECO:0000313" key="3">
    <source>
        <dbReference type="RefSeq" id="XP_003738791.2"/>
    </source>
</evidence>
<keyword evidence="1" id="KW-0812">Transmembrane</keyword>
<keyword evidence="2" id="KW-1185">Reference proteome</keyword>
<organism evidence="2 3">
    <name type="scientific">Galendromus occidentalis</name>
    <name type="common">western predatory mite</name>
    <dbReference type="NCBI Taxonomy" id="34638"/>
    <lineage>
        <taxon>Eukaryota</taxon>
        <taxon>Metazoa</taxon>
        <taxon>Ecdysozoa</taxon>
        <taxon>Arthropoda</taxon>
        <taxon>Chelicerata</taxon>
        <taxon>Arachnida</taxon>
        <taxon>Acari</taxon>
        <taxon>Parasitiformes</taxon>
        <taxon>Mesostigmata</taxon>
        <taxon>Gamasina</taxon>
        <taxon>Phytoseioidea</taxon>
        <taxon>Phytoseiidae</taxon>
        <taxon>Typhlodrominae</taxon>
        <taxon>Galendromus</taxon>
    </lineage>
</organism>
<keyword evidence="1" id="KW-0472">Membrane</keyword>
<proteinExistence type="predicted"/>
<evidence type="ECO:0000313" key="2">
    <source>
        <dbReference type="Proteomes" id="UP000694867"/>
    </source>
</evidence>
<accession>A0AAJ6VUY9</accession>
<dbReference type="GeneID" id="100909145"/>
<keyword evidence="1" id="KW-1133">Transmembrane helix</keyword>
<dbReference type="Proteomes" id="UP000694867">
    <property type="component" value="Unplaced"/>
</dbReference>
<name>A0AAJ6VUY9_9ACAR</name>
<dbReference type="AlphaFoldDB" id="A0AAJ6VUY9"/>
<sequence length="204" mass="22867">MLLCILVLFPLGSASPLTEMIASRLKALQATRFNGTEETSRGALQKSGFYPGFGHPLTMREFLAKETFRLVAEMALERMPSRRHDDSYEMYYPHKKKKSYLQSRQFFESEEFILFLIGVGLASVLGMATIMAPINQLMYSNAYGGVPAGIQALPAGPALLAGPQGRRRRRSLPQIRQIERAHATLQSASQRFGRLRTLTTSRIK</sequence>
<dbReference type="KEGG" id="goe:100909145"/>
<protein>
    <submittedName>
        <fullName evidence="3">Uncharacterized protein LOC100909145</fullName>
    </submittedName>
</protein>
<evidence type="ECO:0000256" key="1">
    <source>
        <dbReference type="SAM" id="Phobius"/>
    </source>
</evidence>
<gene>
    <name evidence="3" type="primary">LOC100909145</name>
</gene>
<dbReference type="RefSeq" id="XP_003738791.2">
    <property type="nucleotide sequence ID" value="XM_003738743.2"/>
</dbReference>
<reference evidence="3" key="1">
    <citation type="submission" date="2025-08" db="UniProtKB">
        <authorList>
            <consortium name="RefSeq"/>
        </authorList>
    </citation>
    <scope>IDENTIFICATION</scope>
</reference>